<evidence type="ECO:0000256" key="6">
    <source>
        <dbReference type="ARBA" id="ARBA00022840"/>
    </source>
</evidence>
<comment type="catalytic activity">
    <reaction evidence="8">
        <text>L-seryl-[protein] + ATP = O-phospho-L-seryl-[protein] + ADP + H(+)</text>
        <dbReference type="Rhea" id="RHEA:17989"/>
        <dbReference type="Rhea" id="RHEA-COMP:9863"/>
        <dbReference type="Rhea" id="RHEA-COMP:11604"/>
        <dbReference type="ChEBI" id="CHEBI:15378"/>
        <dbReference type="ChEBI" id="CHEBI:29999"/>
        <dbReference type="ChEBI" id="CHEBI:30616"/>
        <dbReference type="ChEBI" id="CHEBI:83421"/>
        <dbReference type="ChEBI" id="CHEBI:456216"/>
        <dbReference type="EC" id="2.7.11.1"/>
    </reaction>
</comment>
<dbReference type="InterPro" id="IPR016024">
    <property type="entry name" value="ARM-type_fold"/>
</dbReference>
<dbReference type="Gene3D" id="1.10.510.10">
    <property type="entry name" value="Transferase(Phosphotransferase) domain 1"/>
    <property type="match status" value="1"/>
</dbReference>
<feature type="domain" description="Protein kinase" evidence="10">
    <location>
        <begin position="8"/>
        <end position="273"/>
    </location>
</feature>
<evidence type="ECO:0000256" key="5">
    <source>
        <dbReference type="ARBA" id="ARBA00022777"/>
    </source>
</evidence>
<sequence>MLSSMENYTIKEQIGKGGQATVHIVERQLDNKQFVLKKVECFDESEANKAFKEAEALRDLQHVYVSGYNEFFVLWEKQDSSVYICILMDYYPEGTLDTMLEKYRQKNGVIQEQQVKFWLGQIVEALVYVHKKKIIHRDLRPTNIFMTEDGTLCVGDFGVDTIMGDAVTCTRATAASMNYMAPEAATEGYTEKSDVWSLGCVLFELVTAWMYSRKDAIDKLQEVRANPAVLDEVFEDISKHYSDALIKSLASMLKVNSQQRTTPIGKKLVAMAMKNNMQDDKIQISGCKVLNSLLVGADVEDAIFLPEVLAVNHTNNVEVQLAAASLLVSLAANSVAGEVIGHLGGVQDVLTALRTHSNNVQICTVCLNALWGLTVHGNNVKLATEGGAIKEVCNVLKIHMNSSEVAEAACAAVLAMSLDEENLAVICDLDGVGLLVSAIGTHGSNAKVVKNACLALASLNIMGPCDKALEKLRKVKRPVVPPTPSPDMLKSTTQKTVEA</sequence>
<reference evidence="11" key="1">
    <citation type="submission" date="2022-11" db="EMBL/GenBank/DDBJ databases">
        <title>Centuries of genome instability and evolution in soft-shell clam transmissible cancer (bioRxiv).</title>
        <authorList>
            <person name="Hart S.F.M."/>
            <person name="Yonemitsu M.A."/>
            <person name="Giersch R.M."/>
            <person name="Beal B.F."/>
            <person name="Arriagada G."/>
            <person name="Davis B.W."/>
            <person name="Ostrander E.A."/>
            <person name="Goff S.P."/>
            <person name="Metzger M.J."/>
        </authorList>
    </citation>
    <scope>NUCLEOTIDE SEQUENCE</scope>
    <source>
        <strain evidence="11">MELC-2E11</strain>
        <tissue evidence="11">Siphon/mantle</tissue>
    </source>
</reference>
<keyword evidence="2" id="KW-0723">Serine/threonine-protein kinase</keyword>
<evidence type="ECO:0000313" key="12">
    <source>
        <dbReference type="Proteomes" id="UP001164746"/>
    </source>
</evidence>
<dbReference type="EC" id="2.7.11.1" evidence="1"/>
<evidence type="ECO:0000256" key="1">
    <source>
        <dbReference type="ARBA" id="ARBA00012513"/>
    </source>
</evidence>
<proteinExistence type="predicted"/>
<evidence type="ECO:0000256" key="4">
    <source>
        <dbReference type="ARBA" id="ARBA00022741"/>
    </source>
</evidence>
<dbReference type="InterPro" id="IPR000719">
    <property type="entry name" value="Prot_kinase_dom"/>
</dbReference>
<protein>
    <recommendedName>
        <fullName evidence="1">non-specific serine/threonine protein kinase</fullName>
        <ecNumber evidence="1">2.7.11.1</ecNumber>
    </recommendedName>
</protein>
<feature type="region of interest" description="Disordered" evidence="9">
    <location>
        <begin position="477"/>
        <end position="499"/>
    </location>
</feature>
<dbReference type="EMBL" id="CP111028">
    <property type="protein sequence ID" value="WAR31925.1"/>
    <property type="molecule type" value="Genomic_DNA"/>
</dbReference>
<keyword evidence="3" id="KW-0808">Transferase</keyword>
<organism evidence="11 12">
    <name type="scientific">Mya arenaria</name>
    <name type="common">Soft-shell clam</name>
    <dbReference type="NCBI Taxonomy" id="6604"/>
    <lineage>
        <taxon>Eukaryota</taxon>
        <taxon>Metazoa</taxon>
        <taxon>Spiralia</taxon>
        <taxon>Lophotrochozoa</taxon>
        <taxon>Mollusca</taxon>
        <taxon>Bivalvia</taxon>
        <taxon>Autobranchia</taxon>
        <taxon>Heteroconchia</taxon>
        <taxon>Euheterodonta</taxon>
        <taxon>Imparidentia</taxon>
        <taxon>Neoheterodontei</taxon>
        <taxon>Myida</taxon>
        <taxon>Myoidea</taxon>
        <taxon>Myidae</taxon>
        <taxon>Mya</taxon>
    </lineage>
</organism>
<evidence type="ECO:0000259" key="10">
    <source>
        <dbReference type="PROSITE" id="PS50011"/>
    </source>
</evidence>
<dbReference type="SUPFAM" id="SSF48371">
    <property type="entry name" value="ARM repeat"/>
    <property type="match status" value="1"/>
</dbReference>
<evidence type="ECO:0000256" key="9">
    <source>
        <dbReference type="SAM" id="MobiDB-lite"/>
    </source>
</evidence>
<gene>
    <name evidence="11" type="ORF">MAR_034467</name>
</gene>
<dbReference type="Gene3D" id="3.30.200.20">
    <property type="entry name" value="Phosphorylase Kinase, domain 1"/>
    <property type="match status" value="1"/>
</dbReference>
<dbReference type="SUPFAM" id="SSF56112">
    <property type="entry name" value="Protein kinase-like (PK-like)"/>
    <property type="match status" value="1"/>
</dbReference>
<dbReference type="InterPro" id="IPR011009">
    <property type="entry name" value="Kinase-like_dom_sf"/>
</dbReference>
<dbReference type="PROSITE" id="PS50011">
    <property type="entry name" value="PROTEIN_KINASE_DOM"/>
    <property type="match status" value="1"/>
</dbReference>
<name>A0ABY7GBY9_MYAAR</name>
<accession>A0ABY7GBY9</accession>
<keyword evidence="6" id="KW-0067">ATP-binding</keyword>
<dbReference type="InterPro" id="IPR008266">
    <property type="entry name" value="Tyr_kinase_AS"/>
</dbReference>
<evidence type="ECO:0000313" key="11">
    <source>
        <dbReference type="EMBL" id="WAR31925.1"/>
    </source>
</evidence>
<evidence type="ECO:0000256" key="2">
    <source>
        <dbReference type="ARBA" id="ARBA00022527"/>
    </source>
</evidence>
<dbReference type="PANTHER" id="PTHR24363">
    <property type="entry name" value="SERINE/THREONINE PROTEIN KINASE"/>
    <property type="match status" value="1"/>
</dbReference>
<dbReference type="InterPro" id="IPR020635">
    <property type="entry name" value="Tyr_kinase_cat_dom"/>
</dbReference>
<dbReference type="PROSITE" id="PS00109">
    <property type="entry name" value="PROTEIN_KINASE_TYR"/>
    <property type="match status" value="1"/>
</dbReference>
<comment type="catalytic activity">
    <reaction evidence="7">
        <text>L-threonyl-[protein] + ATP = O-phospho-L-threonyl-[protein] + ADP + H(+)</text>
        <dbReference type="Rhea" id="RHEA:46608"/>
        <dbReference type="Rhea" id="RHEA-COMP:11060"/>
        <dbReference type="Rhea" id="RHEA-COMP:11605"/>
        <dbReference type="ChEBI" id="CHEBI:15378"/>
        <dbReference type="ChEBI" id="CHEBI:30013"/>
        <dbReference type="ChEBI" id="CHEBI:30616"/>
        <dbReference type="ChEBI" id="CHEBI:61977"/>
        <dbReference type="ChEBI" id="CHEBI:456216"/>
        <dbReference type="EC" id="2.7.11.1"/>
    </reaction>
</comment>
<dbReference type="Gene3D" id="1.25.10.10">
    <property type="entry name" value="Leucine-rich Repeat Variant"/>
    <property type="match status" value="2"/>
</dbReference>
<dbReference type="Pfam" id="PF00069">
    <property type="entry name" value="Pkinase"/>
    <property type="match status" value="1"/>
</dbReference>
<feature type="compositionally biased region" description="Polar residues" evidence="9">
    <location>
        <begin position="490"/>
        <end position="499"/>
    </location>
</feature>
<evidence type="ECO:0000256" key="3">
    <source>
        <dbReference type="ARBA" id="ARBA00022679"/>
    </source>
</evidence>
<keyword evidence="12" id="KW-1185">Reference proteome</keyword>
<dbReference type="Proteomes" id="UP001164746">
    <property type="component" value="Chromosome 17"/>
</dbReference>
<evidence type="ECO:0000256" key="8">
    <source>
        <dbReference type="ARBA" id="ARBA00048679"/>
    </source>
</evidence>
<dbReference type="SMART" id="SM00219">
    <property type="entry name" value="TyrKc"/>
    <property type="match status" value="1"/>
</dbReference>
<dbReference type="InterPro" id="IPR011989">
    <property type="entry name" value="ARM-like"/>
</dbReference>
<dbReference type="PANTHER" id="PTHR24363:SF0">
    <property type="entry name" value="SERINE_THREONINE KINASE LIKE DOMAIN CONTAINING 1"/>
    <property type="match status" value="1"/>
</dbReference>
<keyword evidence="5" id="KW-0418">Kinase</keyword>
<keyword evidence="4" id="KW-0547">Nucleotide-binding</keyword>
<evidence type="ECO:0000256" key="7">
    <source>
        <dbReference type="ARBA" id="ARBA00047899"/>
    </source>
</evidence>